<keyword evidence="4 8" id="KW-1133">Transmembrane helix</keyword>
<feature type="transmembrane region" description="Helical" evidence="8">
    <location>
        <begin position="1139"/>
        <end position="1162"/>
    </location>
</feature>
<keyword evidence="11" id="KW-1185">Reference proteome</keyword>
<feature type="domain" description="Fibronectin type-III" evidence="9">
    <location>
        <begin position="238"/>
        <end position="337"/>
    </location>
</feature>
<evidence type="ECO:0000313" key="10">
    <source>
        <dbReference type="Ensembl" id="ENSSAUP00010047221.1"/>
    </source>
</evidence>
<dbReference type="InterPro" id="IPR050713">
    <property type="entry name" value="RTP_Phos/Ushers"/>
</dbReference>
<dbReference type="SMART" id="SM00060">
    <property type="entry name" value="FN3"/>
    <property type="match status" value="9"/>
</dbReference>
<comment type="similarity">
    <text evidence="6">Belongs to the FNDC3 family.</text>
</comment>
<dbReference type="PANTHER" id="PTHR46957">
    <property type="entry name" value="CYTOKINE RECEPTOR"/>
    <property type="match status" value="1"/>
</dbReference>
<dbReference type="AlphaFoldDB" id="A0A671XA73"/>
<reference evidence="10" key="3">
    <citation type="submission" date="2025-09" db="UniProtKB">
        <authorList>
            <consortium name="Ensembl"/>
        </authorList>
    </citation>
    <scope>IDENTIFICATION</scope>
</reference>
<feature type="domain" description="Fibronectin type-III" evidence="9">
    <location>
        <begin position="437"/>
        <end position="527"/>
    </location>
</feature>
<dbReference type="FunFam" id="2.60.40.10:FF:000309">
    <property type="entry name" value="Fibronectin type III domain containing 3B"/>
    <property type="match status" value="1"/>
</dbReference>
<feature type="domain" description="Fibronectin type-III" evidence="9">
    <location>
        <begin position="1016"/>
        <end position="1113"/>
    </location>
</feature>
<feature type="domain" description="Fibronectin type-III" evidence="9">
    <location>
        <begin position="341"/>
        <end position="433"/>
    </location>
</feature>
<dbReference type="Ensembl" id="ENSSAUT00010049636.1">
    <property type="protein sequence ID" value="ENSSAUP00010047221.1"/>
    <property type="gene ID" value="ENSSAUG00010017311.1"/>
</dbReference>
<gene>
    <name evidence="10" type="primary">FNDC3B</name>
    <name evidence="10" type="synonym">fndc3ba</name>
</gene>
<dbReference type="FunFam" id="2.60.40.10:FF:000180">
    <property type="entry name" value="Fibronectin type III domain containing 3A"/>
    <property type="match status" value="1"/>
</dbReference>
<dbReference type="GeneTree" id="ENSGT00940000157005"/>
<keyword evidence="3" id="KW-0677">Repeat</keyword>
<reference evidence="10" key="2">
    <citation type="submission" date="2025-08" db="UniProtKB">
        <authorList>
            <consortium name="Ensembl"/>
        </authorList>
    </citation>
    <scope>IDENTIFICATION</scope>
</reference>
<feature type="domain" description="Fibronectin type-III" evidence="9">
    <location>
        <begin position="916"/>
        <end position="1012"/>
    </location>
</feature>
<dbReference type="FunFam" id="2.60.40.10:FF:001972">
    <property type="entry name" value="Fibronectin type III domain containing 3Ba"/>
    <property type="match status" value="1"/>
</dbReference>
<feature type="domain" description="Fibronectin type-III" evidence="9">
    <location>
        <begin position="531"/>
        <end position="625"/>
    </location>
</feature>
<dbReference type="FunFam" id="2.60.40.10:FF:000185">
    <property type="entry name" value="Fibronectin type III domain containing 3A"/>
    <property type="match status" value="1"/>
</dbReference>
<name>A0A671XA73_SPAAU</name>
<feature type="domain" description="Fibronectin type-III" evidence="9">
    <location>
        <begin position="629"/>
        <end position="721"/>
    </location>
</feature>
<evidence type="ECO:0000256" key="1">
    <source>
        <dbReference type="ARBA" id="ARBA00004167"/>
    </source>
</evidence>
<feature type="region of interest" description="Disordered" evidence="7">
    <location>
        <begin position="182"/>
        <end position="217"/>
    </location>
</feature>
<dbReference type="PRINTS" id="PR00014">
    <property type="entry name" value="FNTYPEIII"/>
</dbReference>
<dbReference type="InterPro" id="IPR013783">
    <property type="entry name" value="Ig-like_fold"/>
</dbReference>
<comment type="subcellular location">
    <subcellularLocation>
        <location evidence="1">Membrane</location>
        <topology evidence="1">Single-pass membrane protein</topology>
    </subcellularLocation>
</comment>
<dbReference type="Gene3D" id="2.60.40.10">
    <property type="entry name" value="Immunoglobulins"/>
    <property type="match status" value="9"/>
</dbReference>
<keyword evidence="5 8" id="KW-0472">Membrane</keyword>
<dbReference type="GO" id="GO:0016020">
    <property type="term" value="C:membrane"/>
    <property type="evidence" value="ECO:0007669"/>
    <property type="project" value="UniProtKB-SubCell"/>
</dbReference>
<evidence type="ECO:0000256" key="8">
    <source>
        <dbReference type="SAM" id="Phobius"/>
    </source>
</evidence>
<dbReference type="PROSITE" id="PS50853">
    <property type="entry name" value="FN3"/>
    <property type="match status" value="9"/>
</dbReference>
<evidence type="ECO:0000256" key="2">
    <source>
        <dbReference type="ARBA" id="ARBA00022692"/>
    </source>
</evidence>
<protein>
    <submittedName>
        <fullName evidence="10">Fibronectin type III domain containing 3Ba</fullName>
    </submittedName>
</protein>
<feature type="domain" description="Fibronectin type-III" evidence="9">
    <location>
        <begin position="828"/>
        <end position="913"/>
    </location>
</feature>
<accession>A0A671XA73</accession>
<evidence type="ECO:0000256" key="3">
    <source>
        <dbReference type="ARBA" id="ARBA00022737"/>
    </source>
</evidence>
<evidence type="ECO:0000259" key="9">
    <source>
        <dbReference type="PROSITE" id="PS50853"/>
    </source>
</evidence>
<evidence type="ECO:0000256" key="7">
    <source>
        <dbReference type="SAM" id="MobiDB-lite"/>
    </source>
</evidence>
<feature type="domain" description="Fibronectin type-III" evidence="9">
    <location>
        <begin position="722"/>
        <end position="815"/>
    </location>
</feature>
<dbReference type="FunFam" id="2.60.40.10:FF:000396">
    <property type="entry name" value="Fibronectin type III domain containing 3B"/>
    <property type="match status" value="1"/>
</dbReference>
<keyword evidence="2 8" id="KW-0812">Transmembrane</keyword>
<dbReference type="SUPFAM" id="SSF49265">
    <property type="entry name" value="Fibronectin type III"/>
    <property type="match status" value="5"/>
</dbReference>
<dbReference type="CDD" id="cd00063">
    <property type="entry name" value="FN3"/>
    <property type="match status" value="9"/>
</dbReference>
<dbReference type="FunFam" id="2.60.40.10:FF:000210">
    <property type="entry name" value="Fibronectin type III domain containing 3A"/>
    <property type="match status" value="1"/>
</dbReference>
<organism evidence="10 11">
    <name type="scientific">Sparus aurata</name>
    <name type="common">Gilthead sea bream</name>
    <dbReference type="NCBI Taxonomy" id="8175"/>
    <lineage>
        <taxon>Eukaryota</taxon>
        <taxon>Metazoa</taxon>
        <taxon>Chordata</taxon>
        <taxon>Craniata</taxon>
        <taxon>Vertebrata</taxon>
        <taxon>Euteleostomi</taxon>
        <taxon>Actinopterygii</taxon>
        <taxon>Neopterygii</taxon>
        <taxon>Teleostei</taxon>
        <taxon>Neoteleostei</taxon>
        <taxon>Acanthomorphata</taxon>
        <taxon>Eupercaria</taxon>
        <taxon>Spariformes</taxon>
        <taxon>Sparidae</taxon>
        <taxon>Sparus</taxon>
    </lineage>
</organism>
<dbReference type="InterPro" id="IPR003961">
    <property type="entry name" value="FN3_dom"/>
</dbReference>
<dbReference type="InterPro" id="IPR036116">
    <property type="entry name" value="FN3_sf"/>
</dbReference>
<dbReference type="Pfam" id="PF00041">
    <property type="entry name" value="fn3"/>
    <property type="match status" value="8"/>
</dbReference>
<evidence type="ECO:0000256" key="4">
    <source>
        <dbReference type="ARBA" id="ARBA00022989"/>
    </source>
</evidence>
<proteinExistence type="inferred from homology"/>
<dbReference type="Proteomes" id="UP000472265">
    <property type="component" value="Chromosome 16"/>
</dbReference>
<sequence>MYVTMMMTDQIPLDLAPPPLLNGEVPLMPHMVNGDAAQQVILVQVNPGETFTIRAEDGSLQCIQGPAEVPMMSPNGSIPPIHVPPGYISQVLEDTTGVRRVVVTPQSPECYPPSYSPALSPTHHLPPYLAHPHFIPNSHSFYPPVSPGELPPHQYYQHHLPPMYGDPEIIPVYGMSNYIGRGEETYSKPQPKKIKERQLERQNRLNSPPSTLYKGSLGPAHNGYRRKHSYCAFNEHCVMCVFQVSNVQARAARLSWAPPAGLVNRLGNGMPVSCSFEVSLSDKGRDGKYRLIYSGEELEYHLKDLRPATDYHVRVSAMYNSVRGSCSEAGSFTTHCSVPDVPLSPKLSHRTKSTLTLQWKPPGDNGSKITNYLLEWDEGKKNSVFRECYFGSQRHCKLTRLYPACGYTFRVAAHNDIGTSGFSTEVVFYTMGTLPALPLAPRLVRAGVSWVTLEWGRPEGSPSEEQLKYTLEIQEDNNFHPKYTGENLTCTVQGLKRSTQYKFRLIASNMEGKSSPSEVLVCTTNPDKPGPPSAPCVTTATPYGFTVTWDPPQDNGGSEALTYLLEISEGCSEASQWEVAYSGPATECMCERLTPGTVYRLRVCSITTGGHSPCTVSVPVRTLSVPPGPCQPPRIVGKAKHKEVQLEWDTPASEGVCEECVFSLEMSEGDTKPAEVYNGSELQCTVGSLLPGATYSFRLRAANEAGFGAYSEPTEVTTAAGPPGQCGAPLITLTSNTCVTLNWESPEGSGTDISEYRLEWAREDEPMELIYCGSATQCELSDLTPATDYCCRLQAVNQAGAGPHSEQVSFRTPATNPDPVSSLSLLDLPTSSESAHSPSTCLLLKWDEPNSNGAEISSYVITLDDQTITVESGTSHLVTDLQPDSEYSVQIQAVNAIGSSPLSPALLARTRPLPPAPPPLECSAAGPQSLKLKWGENASNTHTRALLADDMVYTLQMEDKNHRFVTIYRGPSHTYKVQRLTESSSHSFRIQAISDAGEGPFSDTHTFCTTKSVPPALKAPRVHQLEGNVCEITWETIPPMRGDPVSYVLQVLVGRESEYKQVFKGEEGAFQITGLQGNTDYRFRVGACRRCQDSCQELCGPLSPSSLFTLRRQEAASSGEQCAVEAGKGSGLISSDERFAALIVCVFAGFSILIACLLQYFFMK</sequence>
<evidence type="ECO:0000256" key="5">
    <source>
        <dbReference type="ARBA" id="ARBA00023136"/>
    </source>
</evidence>
<evidence type="ECO:0000256" key="6">
    <source>
        <dbReference type="ARBA" id="ARBA00038207"/>
    </source>
</evidence>
<dbReference type="PANTHER" id="PTHR46957:SF3">
    <property type="entry name" value="CYTOKINE RECEPTOR"/>
    <property type="match status" value="1"/>
</dbReference>
<evidence type="ECO:0000313" key="11">
    <source>
        <dbReference type="Proteomes" id="UP000472265"/>
    </source>
</evidence>
<reference evidence="10" key="1">
    <citation type="submission" date="2021-04" db="EMBL/GenBank/DDBJ databases">
        <authorList>
            <consortium name="Wellcome Sanger Institute Data Sharing"/>
        </authorList>
    </citation>
    <scope>NUCLEOTIDE SEQUENCE [LARGE SCALE GENOMIC DNA]</scope>
</reference>